<organism evidence="2 3">
    <name type="scientific">Bemisia tabaci</name>
    <name type="common">Sweetpotato whitefly</name>
    <name type="synonym">Aleurodes tabaci</name>
    <dbReference type="NCBI Taxonomy" id="7038"/>
    <lineage>
        <taxon>Eukaryota</taxon>
        <taxon>Metazoa</taxon>
        <taxon>Ecdysozoa</taxon>
        <taxon>Arthropoda</taxon>
        <taxon>Hexapoda</taxon>
        <taxon>Insecta</taxon>
        <taxon>Pterygota</taxon>
        <taxon>Neoptera</taxon>
        <taxon>Paraneoptera</taxon>
        <taxon>Hemiptera</taxon>
        <taxon>Sternorrhyncha</taxon>
        <taxon>Aleyrodoidea</taxon>
        <taxon>Aleyrodidae</taxon>
        <taxon>Aleyrodinae</taxon>
        <taxon>Bemisia</taxon>
    </lineage>
</organism>
<name>A0A9P0A0I5_BEMTA</name>
<feature type="compositionally biased region" description="Low complexity" evidence="1">
    <location>
        <begin position="420"/>
        <end position="431"/>
    </location>
</feature>
<evidence type="ECO:0000313" key="2">
    <source>
        <dbReference type="EMBL" id="CAH0380724.1"/>
    </source>
</evidence>
<feature type="region of interest" description="Disordered" evidence="1">
    <location>
        <begin position="128"/>
        <end position="208"/>
    </location>
</feature>
<gene>
    <name evidence="2" type="ORF">BEMITA_LOCUS443</name>
</gene>
<dbReference type="EMBL" id="OU963862">
    <property type="protein sequence ID" value="CAH0380724.1"/>
    <property type="molecule type" value="Genomic_DNA"/>
</dbReference>
<reference evidence="2" key="1">
    <citation type="submission" date="2021-12" db="EMBL/GenBank/DDBJ databases">
        <authorList>
            <person name="King R."/>
        </authorList>
    </citation>
    <scope>NUCLEOTIDE SEQUENCE</scope>
</reference>
<dbReference type="Proteomes" id="UP001152759">
    <property type="component" value="Chromosome 1"/>
</dbReference>
<feature type="compositionally biased region" description="Pro residues" evidence="1">
    <location>
        <begin position="186"/>
        <end position="202"/>
    </location>
</feature>
<dbReference type="AlphaFoldDB" id="A0A9P0A0I5"/>
<keyword evidence="3" id="KW-1185">Reference proteome</keyword>
<feature type="compositionally biased region" description="Basic and acidic residues" evidence="1">
    <location>
        <begin position="335"/>
        <end position="346"/>
    </location>
</feature>
<evidence type="ECO:0000313" key="3">
    <source>
        <dbReference type="Proteomes" id="UP001152759"/>
    </source>
</evidence>
<feature type="region of interest" description="Disordered" evidence="1">
    <location>
        <begin position="1"/>
        <end position="31"/>
    </location>
</feature>
<evidence type="ECO:0000256" key="1">
    <source>
        <dbReference type="SAM" id="MobiDB-lite"/>
    </source>
</evidence>
<feature type="region of interest" description="Disordered" evidence="1">
    <location>
        <begin position="419"/>
        <end position="479"/>
    </location>
</feature>
<feature type="region of interest" description="Disordered" evidence="1">
    <location>
        <begin position="252"/>
        <end position="288"/>
    </location>
</feature>
<accession>A0A9P0A0I5</accession>
<feature type="compositionally biased region" description="Low complexity" evidence="1">
    <location>
        <begin position="451"/>
        <end position="462"/>
    </location>
</feature>
<feature type="compositionally biased region" description="Polar residues" evidence="1">
    <location>
        <begin position="144"/>
        <end position="155"/>
    </location>
</feature>
<feature type="compositionally biased region" description="Low complexity" evidence="1">
    <location>
        <begin position="252"/>
        <end position="265"/>
    </location>
</feature>
<feature type="region of interest" description="Disordered" evidence="1">
    <location>
        <begin position="329"/>
        <end position="363"/>
    </location>
</feature>
<proteinExistence type="predicted"/>
<protein>
    <submittedName>
        <fullName evidence="2">Uncharacterized protein</fullName>
    </submittedName>
</protein>
<sequence length="493" mass="52329">MQRFPPFGLNGDDLVRRLSDQGGTSGPSPREAAFLATLTQAPAPGAGGRRHSVVTISRAPPTLFGRNRRESFAAFPTTGFPLARLARRDSSSSIARSPSGSGSSFNLQLDIMDDIAEIKARKVRMKMWKDSDSSQKMCEVQPLNGGQSARYSQSGVLKDRRYSDVSGLAQGQGPSKAAPRRASELPPIPSRTSTPPPPPPPLNKNSGIVISNNDLMSIMTSLTSSAQEISLASKATDLVSNMVSSANKSLLSSKRSLLKSSRSNSFDVSMLPGKDGKKAEPKSVPASWIAKRHQPLATKRQDPQAAAPAPIPADVVVTFTDKEKATKNILISNPPEKEPEERKPEKPTQTYVPTESGTHEPRAWQESVVDRAHKLKCPDDDVPAPTLKVVWDKPTGSTVDPALLGSVIEDFLVKKTSDLSPEAGAGSKAGSPGPGPGAVAIDICDNQPQSGSGAAAAAPAKGRAAELDKAEEEESEERCNSSLCSTIKDLFVK</sequence>